<dbReference type="InterPro" id="IPR011042">
    <property type="entry name" value="6-blade_b-propeller_TolB-like"/>
</dbReference>
<dbReference type="PANTHER" id="PTHR42776:SF27">
    <property type="entry name" value="DIPEPTIDYL PEPTIDASE FAMILY MEMBER 6"/>
    <property type="match status" value="1"/>
</dbReference>
<dbReference type="GO" id="GO:0008233">
    <property type="term" value="F:peptidase activity"/>
    <property type="evidence" value="ECO:0007669"/>
    <property type="project" value="UniProtKB-ARBA"/>
</dbReference>
<keyword evidence="1" id="KW-0378">Hydrolase</keyword>
<keyword evidence="4" id="KW-1185">Reference proteome</keyword>
<reference evidence="3 4" key="1">
    <citation type="journal article" date="2019" name="Int. J. Syst. Evol. Microbiol.">
        <title>The Global Catalogue of Microorganisms (GCM) 10K type strain sequencing project: providing services to taxonomists for standard genome sequencing and annotation.</title>
        <authorList>
            <consortium name="The Broad Institute Genomics Platform"/>
            <consortium name="The Broad Institute Genome Sequencing Center for Infectious Disease"/>
            <person name="Wu L."/>
            <person name="Ma J."/>
        </authorList>
    </citation>
    <scope>NUCLEOTIDE SEQUENCE [LARGE SCALE GENOMIC DNA]</scope>
    <source>
        <strain evidence="3 4">CGMCC 1.12859</strain>
    </source>
</reference>
<comment type="caution">
    <text evidence="3">The sequence shown here is derived from an EMBL/GenBank/DDBJ whole genome shotgun (WGS) entry which is preliminary data.</text>
</comment>
<dbReference type="AlphaFoldDB" id="A0ABD6BTU5"/>
<feature type="domain" description="Peptidase S9 prolyl oligopeptidase catalytic" evidence="2">
    <location>
        <begin position="395"/>
        <end position="608"/>
    </location>
</feature>
<proteinExistence type="predicted"/>
<dbReference type="EMBL" id="JBHUCZ010000009">
    <property type="protein sequence ID" value="MFD1568037.1"/>
    <property type="molecule type" value="Genomic_DNA"/>
</dbReference>
<organism evidence="3 4">
    <name type="scientific">Halolamina litorea</name>
    <dbReference type="NCBI Taxonomy" id="1515593"/>
    <lineage>
        <taxon>Archaea</taxon>
        <taxon>Methanobacteriati</taxon>
        <taxon>Methanobacteriota</taxon>
        <taxon>Stenosarchaea group</taxon>
        <taxon>Halobacteria</taxon>
        <taxon>Halobacteriales</taxon>
        <taxon>Haloferacaceae</taxon>
    </lineage>
</organism>
<dbReference type="Proteomes" id="UP001597139">
    <property type="component" value="Unassembled WGS sequence"/>
</dbReference>
<dbReference type="Gene3D" id="2.120.10.60">
    <property type="entry name" value="Tricorn protease N-terminal domain"/>
    <property type="match status" value="1"/>
</dbReference>
<gene>
    <name evidence="3" type="ORF">ACFSAU_11075</name>
</gene>
<dbReference type="RefSeq" id="WP_267646790.1">
    <property type="nucleotide sequence ID" value="NZ_JANHGR010000001.1"/>
</dbReference>
<dbReference type="Gene3D" id="2.120.10.30">
    <property type="entry name" value="TolB, C-terminal domain"/>
    <property type="match status" value="1"/>
</dbReference>
<dbReference type="SUPFAM" id="SSF53474">
    <property type="entry name" value="alpha/beta-Hydrolases"/>
    <property type="match status" value="1"/>
</dbReference>
<dbReference type="Gene3D" id="3.40.50.1820">
    <property type="entry name" value="alpha/beta hydrolase"/>
    <property type="match status" value="1"/>
</dbReference>
<dbReference type="InterPro" id="IPR029058">
    <property type="entry name" value="AB_hydrolase_fold"/>
</dbReference>
<dbReference type="PANTHER" id="PTHR42776">
    <property type="entry name" value="SERINE PEPTIDASE S9 FAMILY MEMBER"/>
    <property type="match status" value="1"/>
</dbReference>
<evidence type="ECO:0000313" key="3">
    <source>
        <dbReference type="EMBL" id="MFD1568037.1"/>
    </source>
</evidence>
<sequence>MADTDPDFLERLASLPSFQHAVASPEGDRVALYYDVTGRNELHVLDVETGDRRQISDGEVPRNARWHLKWSDDGDAVYFHDDEGGNEQNDIYRIGVRGTEEGEVEQLTALDGQTVLADVADDGETLLLGSNRDGQMNLFSFDIPSGEATKLTDYERAAGGGGFSPGVDRVAFTTNESDDYNNQDVYVADVDGSNPRNLNIGEDGAEASFADWSPDGDRLLVSDNTENFSRAGVYDLGTDEVEWFGDLTVEESPVAFTPDGERFLALRTRDAAVVPLVYDIETGEGRELDVPEGVAAFSGAGSPMLDGDRVLVSHTTPDSRPDLLAHDMASGETETLLAAEYGDLDPEGFVDADYFTFESHDGLEIGALLYDSGERPSPLVVNPHGGPRAADYRSFGMYTQFLLSRGYSVLQVNYRGSTGRGREFVERLYDDWGGGEQEDIAEAVRQVTAEDWVDEDRVVVFGGSYGGYSAYWQMVDHPELYAAGIAWIGVTDLEDMHANTMPHFRTELMEKYLGTPEENPELYRERSPVTHVENLAAPLLMVHGVNDRRVPVSQARIFRDALDDAGYEQGEDGDYEYVELGEEGHASSDIDQKIRMLRTLDDFLQRRLPEATTAPAE</sequence>
<dbReference type="InterPro" id="IPR001375">
    <property type="entry name" value="Peptidase_S9_cat"/>
</dbReference>
<evidence type="ECO:0000259" key="2">
    <source>
        <dbReference type="Pfam" id="PF00326"/>
    </source>
</evidence>
<protein>
    <submittedName>
        <fullName evidence="3">S9 family peptidase</fullName>
    </submittedName>
</protein>
<evidence type="ECO:0000313" key="4">
    <source>
        <dbReference type="Proteomes" id="UP001597139"/>
    </source>
</evidence>
<accession>A0ABD6BTU5</accession>
<name>A0ABD6BTU5_9EURY</name>
<dbReference type="SUPFAM" id="SSF82171">
    <property type="entry name" value="DPP6 N-terminal domain-like"/>
    <property type="match status" value="1"/>
</dbReference>
<dbReference type="Pfam" id="PF00326">
    <property type="entry name" value="Peptidase_S9"/>
    <property type="match status" value="1"/>
</dbReference>
<evidence type="ECO:0000256" key="1">
    <source>
        <dbReference type="ARBA" id="ARBA00022801"/>
    </source>
</evidence>